<dbReference type="PANTHER" id="PTHR31569:SF4">
    <property type="entry name" value="SWIM-TYPE DOMAIN-CONTAINING PROTEIN"/>
    <property type="match status" value="1"/>
</dbReference>
<proteinExistence type="predicted"/>
<dbReference type="PANTHER" id="PTHR31569">
    <property type="entry name" value="SWIM-TYPE DOMAIN-CONTAINING PROTEIN"/>
    <property type="match status" value="1"/>
</dbReference>
<evidence type="ECO:0000313" key="4">
    <source>
        <dbReference type="EMBL" id="ETI30113.1"/>
    </source>
</evidence>
<feature type="region of interest" description="Disordered" evidence="2">
    <location>
        <begin position="279"/>
        <end position="302"/>
    </location>
</feature>
<feature type="region of interest" description="Disordered" evidence="2">
    <location>
        <begin position="317"/>
        <end position="353"/>
    </location>
</feature>
<gene>
    <name evidence="4" type="ORF">F443_22766</name>
</gene>
<dbReference type="AlphaFoldDB" id="V9DUV5"/>
<evidence type="ECO:0000259" key="3">
    <source>
        <dbReference type="PROSITE" id="PS50966"/>
    </source>
</evidence>
<dbReference type="Proteomes" id="UP000018721">
    <property type="component" value="Unassembled WGS sequence"/>
</dbReference>
<dbReference type="InterPro" id="IPR052579">
    <property type="entry name" value="Zinc_finger_SWIM"/>
</dbReference>
<reference evidence="4 5" key="1">
    <citation type="submission" date="2013-11" db="EMBL/GenBank/DDBJ databases">
        <title>The Genome Sequence of Phytophthora parasitica P1569.</title>
        <authorList>
            <consortium name="The Broad Institute Genomics Platform"/>
            <person name="Russ C."/>
            <person name="Tyler B."/>
            <person name="Panabieres F."/>
            <person name="Shan W."/>
            <person name="Tripathy S."/>
            <person name="Grunwald N."/>
            <person name="Machado M."/>
            <person name="Johnson C.S."/>
            <person name="Arredondo F."/>
            <person name="Hong C."/>
            <person name="Coffey M."/>
            <person name="Young S.K."/>
            <person name="Zeng Q."/>
            <person name="Gargeya S."/>
            <person name="Fitzgerald M."/>
            <person name="Abouelleil A."/>
            <person name="Alvarado L."/>
            <person name="Chapman S.B."/>
            <person name="Gainer-Dewar J."/>
            <person name="Goldberg J."/>
            <person name="Griggs A."/>
            <person name="Gujja S."/>
            <person name="Hansen M."/>
            <person name="Howarth C."/>
            <person name="Imamovic A."/>
            <person name="Ireland A."/>
            <person name="Larimer J."/>
            <person name="McCowan C."/>
            <person name="Murphy C."/>
            <person name="Pearson M."/>
            <person name="Poon T.W."/>
            <person name="Priest M."/>
            <person name="Roberts A."/>
            <person name="Saif S."/>
            <person name="Shea T."/>
            <person name="Sykes S."/>
            <person name="Wortman J."/>
            <person name="Nusbaum C."/>
            <person name="Birren B."/>
        </authorList>
    </citation>
    <scope>NUCLEOTIDE SEQUENCE [LARGE SCALE GENOMIC DNA]</scope>
    <source>
        <strain evidence="4 5">P1569</strain>
    </source>
</reference>
<organism evidence="4 5">
    <name type="scientific">Phytophthora nicotianae P1569</name>
    <dbReference type="NCBI Taxonomy" id="1317065"/>
    <lineage>
        <taxon>Eukaryota</taxon>
        <taxon>Sar</taxon>
        <taxon>Stramenopiles</taxon>
        <taxon>Oomycota</taxon>
        <taxon>Peronosporomycetes</taxon>
        <taxon>Peronosporales</taxon>
        <taxon>Peronosporaceae</taxon>
        <taxon>Phytophthora</taxon>
    </lineage>
</organism>
<dbReference type="EMBL" id="ANIZ01004429">
    <property type="protein sequence ID" value="ETI30113.1"/>
    <property type="molecule type" value="Genomic_DNA"/>
</dbReference>
<feature type="compositionally biased region" description="Acidic residues" evidence="2">
    <location>
        <begin position="318"/>
        <end position="328"/>
    </location>
</feature>
<dbReference type="GO" id="GO:0008270">
    <property type="term" value="F:zinc ion binding"/>
    <property type="evidence" value="ECO:0007669"/>
    <property type="project" value="UniProtKB-KW"/>
</dbReference>
<feature type="domain" description="SWIM-type" evidence="3">
    <location>
        <begin position="153"/>
        <end position="185"/>
    </location>
</feature>
<feature type="non-terminal residue" evidence="4">
    <location>
        <position position="1"/>
    </location>
</feature>
<sequence>DAGQIDALVHRMVYAGSEEDYESNCASLKGLCERIGMESFWEYFDKNWNSCQDRWLKDSVDGSMSMSSCVKAVLAYDHGMENEYKYRLSRIGMFVNSNYDEEMQNVLRFTTHYVAEQIEHQYTTAIEKYQDYRFTAVSQDDNIVEVWGPSRHYTLRLDNWRCDCEFSISMSLPCRHAIAYRKKVGVAGPVIPWNCIHERWTSPSRKLNKVRQFAYERFRSEGFKKGVKSMRSQDERYKEALRATHLIANELADIEDEEEFTSMLEFVLSQWRNVRQRKMSSEEHDSHSSNQHSASVTTSTSKCDDAAGMAEFGISNSSEEELEAEQDADSSQSSVKIRLNPKSKKVGRPKKLKSDVVAGERAERKWLYAVERGRNTAGEVTLEGLMEALEREEPTLVETQWRLSGVMVKYGDADTRKPALKKLKNPVLILDAFYILPPKLLDACLKLLPISNTEANAISVDDDDSKPKATENKLLECVHIKGIGTFSRRQIELFKRVQNLKDTVQLGVDMNKWGFRSTVPTHRISRSCHNGGRRSGEYLSLQTYRWTSKPTGL</sequence>
<evidence type="ECO:0000256" key="2">
    <source>
        <dbReference type="SAM" id="MobiDB-lite"/>
    </source>
</evidence>
<dbReference type="PROSITE" id="PS50966">
    <property type="entry name" value="ZF_SWIM"/>
    <property type="match status" value="1"/>
</dbReference>
<feature type="compositionally biased region" description="Polar residues" evidence="2">
    <location>
        <begin position="288"/>
        <end position="301"/>
    </location>
</feature>
<dbReference type="HOGENOM" id="CLU_031858_0_0_1"/>
<dbReference type="InterPro" id="IPR007527">
    <property type="entry name" value="Znf_SWIM"/>
</dbReference>
<keyword evidence="1" id="KW-0863">Zinc-finger</keyword>
<accession>V9DUV5</accession>
<dbReference type="eggNOG" id="ENOG502SI7P">
    <property type="taxonomic scope" value="Eukaryota"/>
</dbReference>
<feature type="compositionally biased region" description="Basic residues" evidence="2">
    <location>
        <begin position="339"/>
        <end position="351"/>
    </location>
</feature>
<keyword evidence="1" id="KW-0862">Zinc</keyword>
<name>V9DUV5_PHYNI</name>
<evidence type="ECO:0000256" key="1">
    <source>
        <dbReference type="PROSITE-ProRule" id="PRU00325"/>
    </source>
</evidence>
<dbReference type="OrthoDB" id="127559at2759"/>
<keyword evidence="5" id="KW-1185">Reference proteome</keyword>
<evidence type="ECO:0000313" key="5">
    <source>
        <dbReference type="Proteomes" id="UP000018721"/>
    </source>
</evidence>
<protein>
    <recommendedName>
        <fullName evidence="3">SWIM-type domain-containing protein</fullName>
    </recommendedName>
</protein>
<comment type="caution">
    <text evidence="4">The sequence shown here is derived from an EMBL/GenBank/DDBJ whole genome shotgun (WGS) entry which is preliminary data.</text>
</comment>
<keyword evidence="1" id="KW-0479">Metal-binding</keyword>